<dbReference type="InterPro" id="IPR036397">
    <property type="entry name" value="RNaseH_sf"/>
</dbReference>
<evidence type="ECO:0000313" key="3">
    <source>
        <dbReference type="Proteomes" id="UP000887159"/>
    </source>
</evidence>
<keyword evidence="3" id="KW-1185">Reference proteome</keyword>
<name>A0A8X7BHR6_TRICX</name>
<keyword evidence="1" id="KW-1133">Transmembrane helix</keyword>
<evidence type="ECO:0000313" key="2">
    <source>
        <dbReference type="EMBL" id="GFY32191.1"/>
    </source>
</evidence>
<evidence type="ECO:0000256" key="1">
    <source>
        <dbReference type="SAM" id="Phobius"/>
    </source>
</evidence>
<dbReference type="GO" id="GO:0003676">
    <property type="term" value="F:nucleic acid binding"/>
    <property type="evidence" value="ECO:0007669"/>
    <property type="project" value="InterPro"/>
</dbReference>
<dbReference type="Gene3D" id="3.30.420.10">
    <property type="entry name" value="Ribonuclease H-like superfamily/Ribonuclease H"/>
    <property type="match status" value="1"/>
</dbReference>
<dbReference type="Proteomes" id="UP000887159">
    <property type="component" value="Unassembled WGS sequence"/>
</dbReference>
<organism evidence="2 3">
    <name type="scientific">Trichonephila clavipes</name>
    <name type="common">Golden silk orbweaver</name>
    <name type="synonym">Nephila clavipes</name>
    <dbReference type="NCBI Taxonomy" id="2585209"/>
    <lineage>
        <taxon>Eukaryota</taxon>
        <taxon>Metazoa</taxon>
        <taxon>Ecdysozoa</taxon>
        <taxon>Arthropoda</taxon>
        <taxon>Chelicerata</taxon>
        <taxon>Arachnida</taxon>
        <taxon>Araneae</taxon>
        <taxon>Araneomorphae</taxon>
        <taxon>Entelegynae</taxon>
        <taxon>Araneoidea</taxon>
        <taxon>Nephilidae</taxon>
        <taxon>Trichonephila</taxon>
    </lineage>
</organism>
<keyword evidence="1" id="KW-0472">Membrane</keyword>
<feature type="transmembrane region" description="Helical" evidence="1">
    <location>
        <begin position="49"/>
        <end position="69"/>
    </location>
</feature>
<sequence>MLRVTLTARYRNSEMNGAKFLFSYESHFSVHPDNRRIFSRWKRVTSKNCAFVIGSVIFDGGGLMVYASISIDDCTDPHINRVGVLFGRRYKDVILRPIVVSFNAEIKDDVMLMDDDCNLYCTYLNDYFLFEEGITRMEWSAC</sequence>
<dbReference type="EMBL" id="BMAU01021402">
    <property type="protein sequence ID" value="GFY32191.1"/>
    <property type="molecule type" value="Genomic_DNA"/>
</dbReference>
<comment type="caution">
    <text evidence="2">The sequence shown here is derived from an EMBL/GenBank/DDBJ whole genome shotgun (WGS) entry which is preliminary data.</text>
</comment>
<reference evidence="2" key="1">
    <citation type="submission" date="2020-08" db="EMBL/GenBank/DDBJ databases">
        <title>Multicomponent nature underlies the extraordinary mechanical properties of spider dragline silk.</title>
        <authorList>
            <person name="Kono N."/>
            <person name="Nakamura H."/>
            <person name="Mori M."/>
            <person name="Yoshida Y."/>
            <person name="Ohtoshi R."/>
            <person name="Malay A.D."/>
            <person name="Moran D.A.P."/>
            <person name="Tomita M."/>
            <person name="Numata K."/>
            <person name="Arakawa K."/>
        </authorList>
    </citation>
    <scope>NUCLEOTIDE SEQUENCE</scope>
</reference>
<gene>
    <name evidence="2" type="primary">X975_01565</name>
    <name evidence="2" type="ORF">TNCV_3556991</name>
</gene>
<accession>A0A8X7BHR6</accession>
<dbReference type="AlphaFoldDB" id="A0A8X7BHR6"/>
<proteinExistence type="predicted"/>
<keyword evidence="1" id="KW-0812">Transmembrane</keyword>
<protein>
    <submittedName>
        <fullName evidence="2">Transposable element Tcb2 transposase</fullName>
    </submittedName>
</protein>